<name>A0A016UUM7_9BILA</name>
<reference evidence="2" key="1">
    <citation type="journal article" date="2015" name="Nat. Genet.">
        <title>The genome and transcriptome of the zoonotic hookworm Ancylostoma ceylanicum identify infection-specific gene families.</title>
        <authorList>
            <person name="Schwarz E.M."/>
            <person name="Hu Y."/>
            <person name="Antoshechkin I."/>
            <person name="Miller M.M."/>
            <person name="Sternberg P.W."/>
            <person name="Aroian R.V."/>
        </authorList>
    </citation>
    <scope>NUCLEOTIDE SEQUENCE</scope>
    <source>
        <strain evidence="2">HY135</strain>
    </source>
</reference>
<gene>
    <name evidence="1" type="primary">Acey_s0026.g1303</name>
    <name evidence="1" type="ORF">Y032_0026g1303</name>
</gene>
<evidence type="ECO:0000313" key="2">
    <source>
        <dbReference type="Proteomes" id="UP000024635"/>
    </source>
</evidence>
<organism evidence="1 2">
    <name type="scientific">Ancylostoma ceylanicum</name>
    <dbReference type="NCBI Taxonomy" id="53326"/>
    <lineage>
        <taxon>Eukaryota</taxon>
        <taxon>Metazoa</taxon>
        <taxon>Ecdysozoa</taxon>
        <taxon>Nematoda</taxon>
        <taxon>Chromadorea</taxon>
        <taxon>Rhabditida</taxon>
        <taxon>Rhabditina</taxon>
        <taxon>Rhabditomorpha</taxon>
        <taxon>Strongyloidea</taxon>
        <taxon>Ancylostomatidae</taxon>
        <taxon>Ancylostomatinae</taxon>
        <taxon>Ancylostoma</taxon>
    </lineage>
</organism>
<accession>A0A016UUM7</accession>
<protein>
    <submittedName>
        <fullName evidence="1">Uncharacterized protein</fullName>
    </submittedName>
</protein>
<keyword evidence="2" id="KW-1185">Reference proteome</keyword>
<dbReference type="Proteomes" id="UP000024635">
    <property type="component" value="Unassembled WGS sequence"/>
</dbReference>
<proteinExistence type="predicted"/>
<comment type="caution">
    <text evidence="1">The sequence shown here is derived from an EMBL/GenBank/DDBJ whole genome shotgun (WGS) entry which is preliminary data.</text>
</comment>
<dbReference type="EMBL" id="JARK01001362">
    <property type="protein sequence ID" value="EYC18671.1"/>
    <property type="molecule type" value="Genomic_DNA"/>
</dbReference>
<evidence type="ECO:0000313" key="1">
    <source>
        <dbReference type="EMBL" id="EYC18671.1"/>
    </source>
</evidence>
<dbReference type="AlphaFoldDB" id="A0A016UUM7"/>
<sequence>MSDSMQLPLMTSRKRKLKGRKEKLYGKYGDPSSQVTDQCPSLWCNYIEGCFNFTNAPEKQNAKYPPTLID</sequence>